<dbReference type="InterPro" id="IPR046960">
    <property type="entry name" value="PPR_At4g14850-like_plant"/>
</dbReference>
<keyword evidence="4" id="KW-1185">Reference proteome</keyword>
<dbReference type="PROSITE" id="PS51375">
    <property type="entry name" value="PPR"/>
    <property type="match status" value="1"/>
</dbReference>
<accession>A0A9Q0H2P3</accession>
<gene>
    <name evidence="3" type="ORF">NE237_024677</name>
</gene>
<evidence type="ECO:0008006" key="5">
    <source>
        <dbReference type="Google" id="ProtNLM"/>
    </source>
</evidence>
<keyword evidence="1" id="KW-0677">Repeat</keyword>
<sequence>MVLLLDLYSKCRETDDEHRVFDKMLNRVCWTAMIITYEQSEHPKESLILFQEMQEAGLVGDSVIMVSISFVVSSEMRHPRLLLVEESLKESWSMAFRWMDLSNWLSYVTTGDDTQSLCSTTVCKWTYQNAMITVCLRNGDVLCPVHFFEIMLRSDSVFPSALVPGLVLNDGSLLNLNGWKIRAVGAVSGAESEASV</sequence>
<dbReference type="Gene3D" id="1.25.40.10">
    <property type="entry name" value="Tetratricopeptide repeat domain"/>
    <property type="match status" value="1"/>
</dbReference>
<reference evidence="3" key="1">
    <citation type="journal article" date="2023" name="Plant J.">
        <title>The genome of the king protea, Protea cynaroides.</title>
        <authorList>
            <person name="Chang J."/>
            <person name="Duong T.A."/>
            <person name="Schoeman C."/>
            <person name="Ma X."/>
            <person name="Roodt D."/>
            <person name="Barker N."/>
            <person name="Li Z."/>
            <person name="Van de Peer Y."/>
            <person name="Mizrachi E."/>
        </authorList>
    </citation>
    <scope>NUCLEOTIDE SEQUENCE</scope>
    <source>
        <tissue evidence="3">Young leaves</tissue>
    </source>
</reference>
<evidence type="ECO:0000256" key="1">
    <source>
        <dbReference type="ARBA" id="ARBA00022737"/>
    </source>
</evidence>
<dbReference type="PANTHER" id="PTHR47926">
    <property type="entry name" value="PENTATRICOPEPTIDE REPEAT-CONTAINING PROTEIN"/>
    <property type="match status" value="1"/>
</dbReference>
<proteinExistence type="predicted"/>
<dbReference type="GO" id="GO:0009451">
    <property type="term" value="P:RNA modification"/>
    <property type="evidence" value="ECO:0007669"/>
    <property type="project" value="InterPro"/>
</dbReference>
<dbReference type="InterPro" id="IPR002885">
    <property type="entry name" value="PPR_rpt"/>
</dbReference>
<dbReference type="Proteomes" id="UP001141806">
    <property type="component" value="Unassembled WGS sequence"/>
</dbReference>
<name>A0A9Q0H2P3_9MAGN</name>
<dbReference type="GO" id="GO:0003723">
    <property type="term" value="F:RNA binding"/>
    <property type="evidence" value="ECO:0007669"/>
    <property type="project" value="InterPro"/>
</dbReference>
<dbReference type="EMBL" id="JAMYWD010000010">
    <property type="protein sequence ID" value="KAJ4957566.1"/>
    <property type="molecule type" value="Genomic_DNA"/>
</dbReference>
<organism evidence="3 4">
    <name type="scientific">Protea cynaroides</name>
    <dbReference type="NCBI Taxonomy" id="273540"/>
    <lineage>
        <taxon>Eukaryota</taxon>
        <taxon>Viridiplantae</taxon>
        <taxon>Streptophyta</taxon>
        <taxon>Embryophyta</taxon>
        <taxon>Tracheophyta</taxon>
        <taxon>Spermatophyta</taxon>
        <taxon>Magnoliopsida</taxon>
        <taxon>Proteales</taxon>
        <taxon>Proteaceae</taxon>
        <taxon>Protea</taxon>
    </lineage>
</organism>
<comment type="caution">
    <text evidence="3">The sequence shown here is derived from an EMBL/GenBank/DDBJ whole genome shotgun (WGS) entry which is preliminary data.</text>
</comment>
<feature type="repeat" description="PPR" evidence="2">
    <location>
        <begin position="26"/>
        <end position="60"/>
    </location>
</feature>
<dbReference type="OrthoDB" id="203824at2759"/>
<dbReference type="Pfam" id="PF01535">
    <property type="entry name" value="PPR"/>
    <property type="match status" value="2"/>
</dbReference>
<dbReference type="InterPro" id="IPR011990">
    <property type="entry name" value="TPR-like_helical_dom_sf"/>
</dbReference>
<protein>
    <recommendedName>
        <fullName evidence="5">Pentatricopeptide repeat-containing protein</fullName>
    </recommendedName>
</protein>
<dbReference type="AlphaFoldDB" id="A0A9Q0H2P3"/>
<evidence type="ECO:0000313" key="4">
    <source>
        <dbReference type="Proteomes" id="UP001141806"/>
    </source>
</evidence>
<evidence type="ECO:0000256" key="2">
    <source>
        <dbReference type="PROSITE-ProRule" id="PRU00708"/>
    </source>
</evidence>
<evidence type="ECO:0000313" key="3">
    <source>
        <dbReference type="EMBL" id="KAJ4957566.1"/>
    </source>
</evidence>